<dbReference type="GeneID" id="20328705"/>
<organism evidence="1 2">
    <name type="scientific">Opisthorchis viverrini</name>
    <name type="common">Southeast Asian liver fluke</name>
    <dbReference type="NCBI Taxonomy" id="6198"/>
    <lineage>
        <taxon>Eukaryota</taxon>
        <taxon>Metazoa</taxon>
        <taxon>Spiralia</taxon>
        <taxon>Lophotrochozoa</taxon>
        <taxon>Platyhelminthes</taxon>
        <taxon>Trematoda</taxon>
        <taxon>Digenea</taxon>
        <taxon>Opisthorchiida</taxon>
        <taxon>Opisthorchiata</taxon>
        <taxon>Opisthorchiidae</taxon>
        <taxon>Opisthorchis</taxon>
    </lineage>
</organism>
<dbReference type="Proteomes" id="UP000054324">
    <property type="component" value="Unassembled WGS sequence"/>
</dbReference>
<dbReference type="EMBL" id="KL596831">
    <property type="protein sequence ID" value="KER23872.1"/>
    <property type="molecule type" value="Genomic_DNA"/>
</dbReference>
<accession>A0A074ZE01</accession>
<proteinExistence type="predicted"/>
<dbReference type="RefSeq" id="XP_009172384.1">
    <property type="nucleotide sequence ID" value="XM_009174120.1"/>
</dbReference>
<dbReference type="AlphaFoldDB" id="A0A074ZE01"/>
<gene>
    <name evidence="1" type="ORF">T265_14539</name>
</gene>
<protein>
    <submittedName>
        <fullName evidence="1">Uncharacterized protein</fullName>
    </submittedName>
</protein>
<dbReference type="KEGG" id="ovi:T265_14539"/>
<reference evidence="1 2" key="1">
    <citation type="submission" date="2013-11" db="EMBL/GenBank/DDBJ databases">
        <title>Opisthorchis viverrini - life in the bile duct.</title>
        <authorList>
            <person name="Young N.D."/>
            <person name="Nagarajan N."/>
            <person name="Lin S.J."/>
            <person name="Korhonen P.K."/>
            <person name="Jex A.R."/>
            <person name="Hall R.S."/>
            <person name="Safavi-Hemami H."/>
            <person name="Kaewkong W."/>
            <person name="Bertrand D."/>
            <person name="Gao S."/>
            <person name="Seet Q."/>
            <person name="Wongkham S."/>
            <person name="Teh B.T."/>
            <person name="Wongkham C."/>
            <person name="Intapan P.M."/>
            <person name="Maleewong W."/>
            <person name="Yang X."/>
            <person name="Hu M."/>
            <person name="Wang Z."/>
            <person name="Hofmann A."/>
            <person name="Sternberg P.W."/>
            <person name="Tan P."/>
            <person name="Wang J."/>
            <person name="Gasser R.B."/>
        </authorList>
    </citation>
    <scope>NUCLEOTIDE SEQUENCE [LARGE SCALE GENOMIC DNA]</scope>
</reference>
<feature type="non-terminal residue" evidence="1">
    <location>
        <position position="1"/>
    </location>
</feature>
<name>A0A074ZE01_OPIVI</name>
<evidence type="ECO:0000313" key="2">
    <source>
        <dbReference type="Proteomes" id="UP000054324"/>
    </source>
</evidence>
<keyword evidence="2" id="KW-1185">Reference proteome</keyword>
<dbReference type="CTD" id="20328705"/>
<evidence type="ECO:0000313" key="1">
    <source>
        <dbReference type="EMBL" id="KER23872.1"/>
    </source>
</evidence>
<sequence length="226" mass="25832">IGNLVDPKVRRNERRKEFWKRAQIVPLDSFDWSSETSCQRNNQGPKLLPDMQQSRTFGPLSTRIHLMLNMGPVGSGFNFDISHDHCRFPCGEMAQRLERRSTDWNFNGSNLTFASRLPMSRLGQPGSIPVPCFLLVAWQLGTERRPKNEAAWCRTFSCLRTSQTIDSAEFQSPIFEFYLDAKLARAECQDLNLNFGHEHKVQQKKELYYPTLVLPTGAMVANGCCS</sequence>